<proteinExistence type="predicted"/>
<reference evidence="1" key="2">
    <citation type="submission" date="2021-09" db="EMBL/GenBank/DDBJ databases">
        <authorList>
            <person name="Gilroy R."/>
        </authorList>
    </citation>
    <scope>NUCLEOTIDE SEQUENCE</scope>
    <source>
        <strain evidence="1">CHK135-1449</strain>
    </source>
</reference>
<name>A0A9D3A048_ACILW</name>
<sequence>MLDKIQTKISQLAAGKKLILGTGIKADEMQKVLELCESLESDGEIKIVSKHLNRKTQQQPDTILIQKV</sequence>
<dbReference type="EMBL" id="DYWX01000132">
    <property type="protein sequence ID" value="HJF28939.1"/>
    <property type="molecule type" value="Genomic_DNA"/>
</dbReference>
<evidence type="ECO:0000313" key="1">
    <source>
        <dbReference type="EMBL" id="HJF28939.1"/>
    </source>
</evidence>
<accession>A0A9D3A048</accession>
<evidence type="ECO:0000313" key="2">
    <source>
        <dbReference type="Proteomes" id="UP000787156"/>
    </source>
</evidence>
<gene>
    <name evidence="1" type="ORF">K8V79_12050</name>
</gene>
<dbReference type="Proteomes" id="UP000787156">
    <property type="component" value="Unassembled WGS sequence"/>
</dbReference>
<reference evidence="1" key="1">
    <citation type="journal article" date="2021" name="PeerJ">
        <title>Extensive microbial diversity within the chicken gut microbiome revealed by metagenomics and culture.</title>
        <authorList>
            <person name="Gilroy R."/>
            <person name="Ravi A."/>
            <person name="Getino M."/>
            <person name="Pursley I."/>
            <person name="Horton D.L."/>
            <person name="Alikhan N.F."/>
            <person name="Baker D."/>
            <person name="Gharbi K."/>
            <person name="Hall N."/>
            <person name="Watson M."/>
            <person name="Adriaenssens E.M."/>
            <person name="Foster-Nyarko E."/>
            <person name="Jarju S."/>
            <person name="Secka A."/>
            <person name="Antonio M."/>
            <person name="Oren A."/>
            <person name="Chaudhuri R.R."/>
            <person name="La Ragione R."/>
            <person name="Hildebrand F."/>
            <person name="Pallen M.J."/>
        </authorList>
    </citation>
    <scope>NUCLEOTIDE SEQUENCE</scope>
    <source>
        <strain evidence="1">CHK135-1449</strain>
    </source>
</reference>
<comment type="caution">
    <text evidence="1">The sequence shown here is derived from an EMBL/GenBank/DDBJ whole genome shotgun (WGS) entry which is preliminary data.</text>
</comment>
<dbReference type="AlphaFoldDB" id="A0A9D3A048"/>
<protein>
    <submittedName>
        <fullName evidence="1">Uncharacterized protein</fullName>
    </submittedName>
</protein>
<organism evidence="1 2">
    <name type="scientific">Acinetobacter lwoffii</name>
    <dbReference type="NCBI Taxonomy" id="28090"/>
    <lineage>
        <taxon>Bacteria</taxon>
        <taxon>Pseudomonadati</taxon>
        <taxon>Pseudomonadota</taxon>
        <taxon>Gammaproteobacteria</taxon>
        <taxon>Moraxellales</taxon>
        <taxon>Moraxellaceae</taxon>
        <taxon>Acinetobacter</taxon>
    </lineage>
</organism>